<dbReference type="EMBL" id="VDCV01000004">
    <property type="protein sequence ID" value="KAB5561189.1"/>
    <property type="molecule type" value="Genomic_DNA"/>
</dbReference>
<keyword evidence="2" id="KW-1185">Reference proteome</keyword>
<comment type="caution">
    <text evidence="1">The sequence shown here is derived from an EMBL/GenBank/DDBJ whole genome shotgun (WGS) entry which is preliminary data.</text>
</comment>
<proteinExistence type="predicted"/>
<evidence type="ECO:0000313" key="1">
    <source>
        <dbReference type="EMBL" id="KAB5561189.1"/>
    </source>
</evidence>
<name>A0A5N5N1I0_9ROSI</name>
<dbReference type="Proteomes" id="UP000326939">
    <property type="component" value="Chromosome 4"/>
</dbReference>
<evidence type="ECO:0000313" key="2">
    <source>
        <dbReference type="Proteomes" id="UP000326939"/>
    </source>
</evidence>
<reference evidence="2" key="1">
    <citation type="journal article" date="2019" name="Gigascience">
        <title>De novo genome assembly of the endangered Acer yangbiense, a plant species with extremely small populations endemic to Yunnan Province, China.</title>
        <authorList>
            <person name="Yang J."/>
            <person name="Wariss H.M."/>
            <person name="Tao L."/>
            <person name="Zhang R."/>
            <person name="Yun Q."/>
            <person name="Hollingsworth P."/>
            <person name="Dao Z."/>
            <person name="Luo G."/>
            <person name="Guo H."/>
            <person name="Ma Y."/>
            <person name="Sun W."/>
        </authorList>
    </citation>
    <scope>NUCLEOTIDE SEQUENCE [LARGE SCALE GENOMIC DNA]</scope>
    <source>
        <strain evidence="2">cv. br00</strain>
    </source>
</reference>
<protein>
    <submittedName>
        <fullName evidence="1">Uncharacterized protein</fullName>
    </submittedName>
</protein>
<organism evidence="1 2">
    <name type="scientific">Salix brachista</name>
    <dbReference type="NCBI Taxonomy" id="2182728"/>
    <lineage>
        <taxon>Eukaryota</taxon>
        <taxon>Viridiplantae</taxon>
        <taxon>Streptophyta</taxon>
        <taxon>Embryophyta</taxon>
        <taxon>Tracheophyta</taxon>
        <taxon>Spermatophyta</taxon>
        <taxon>Magnoliopsida</taxon>
        <taxon>eudicotyledons</taxon>
        <taxon>Gunneridae</taxon>
        <taxon>Pentapetalae</taxon>
        <taxon>rosids</taxon>
        <taxon>fabids</taxon>
        <taxon>Malpighiales</taxon>
        <taxon>Salicaceae</taxon>
        <taxon>Saliceae</taxon>
        <taxon>Salix</taxon>
    </lineage>
</organism>
<sequence length="106" mass="12176">MTGGGIKYTNYKKEKQVAMEKTKSPRESRPVEDVFIGEKLVYGSGSSWVLEIVAPFIGVVDVELFSYKKASDCLVVLQRLVVADLMKRRFTIKERRRMSGMDYCRM</sequence>
<gene>
    <name evidence="1" type="ORF">DKX38_006146</name>
</gene>
<dbReference type="AlphaFoldDB" id="A0A5N5N1I0"/>
<accession>A0A5N5N1I0</accession>